<evidence type="ECO:0000313" key="2">
    <source>
        <dbReference type="Proteomes" id="UP000467124"/>
    </source>
</evidence>
<dbReference type="Proteomes" id="UP000467124">
    <property type="component" value="Unassembled WGS sequence"/>
</dbReference>
<organism evidence="1 2">
    <name type="scientific">Nocardiopsis alba</name>
    <dbReference type="NCBI Taxonomy" id="53437"/>
    <lineage>
        <taxon>Bacteria</taxon>
        <taxon>Bacillati</taxon>
        <taxon>Actinomycetota</taxon>
        <taxon>Actinomycetes</taxon>
        <taxon>Streptosporangiales</taxon>
        <taxon>Nocardiopsidaceae</taxon>
        <taxon>Nocardiopsis</taxon>
    </lineage>
</organism>
<protein>
    <recommendedName>
        <fullName evidence="3">Immunity 49 family protein</fullName>
    </recommendedName>
</protein>
<reference evidence="1 2" key="1">
    <citation type="journal article" date="2019" name="Nat. Commun.">
        <title>The antimicrobial potential of Streptomyces from insect microbiomes.</title>
        <authorList>
            <person name="Chevrette M.G."/>
            <person name="Carlson C.M."/>
            <person name="Ortega H.E."/>
            <person name="Thomas C."/>
            <person name="Ananiev G.E."/>
            <person name="Barns K.J."/>
            <person name="Book A.J."/>
            <person name="Cagnazzo J."/>
            <person name="Carlos C."/>
            <person name="Flanigan W."/>
            <person name="Grubbs K.J."/>
            <person name="Horn H.A."/>
            <person name="Hoffmann F.M."/>
            <person name="Klassen J.L."/>
            <person name="Knack J.J."/>
            <person name="Lewin G.R."/>
            <person name="McDonald B.R."/>
            <person name="Muller L."/>
            <person name="Melo W.G.P."/>
            <person name="Pinto-Tomas A.A."/>
            <person name="Schmitz A."/>
            <person name="Wendt-Pienkowski E."/>
            <person name="Wildman S."/>
            <person name="Zhao M."/>
            <person name="Zhang F."/>
            <person name="Bugni T.S."/>
            <person name="Andes D.R."/>
            <person name="Pupo M.T."/>
            <person name="Currie C.R."/>
        </authorList>
    </citation>
    <scope>NUCLEOTIDE SEQUENCE [LARGE SCALE GENOMIC DNA]</scope>
    <source>
        <strain evidence="1 2">SID5840</strain>
    </source>
</reference>
<evidence type="ECO:0000313" key="1">
    <source>
        <dbReference type="EMBL" id="MYR32262.1"/>
    </source>
</evidence>
<dbReference type="EMBL" id="WWHY01000001">
    <property type="protein sequence ID" value="MYR32262.1"/>
    <property type="molecule type" value="Genomic_DNA"/>
</dbReference>
<gene>
    <name evidence="1" type="ORF">GTW20_08260</name>
</gene>
<dbReference type="RefSeq" id="WP_161110664.1">
    <property type="nucleotide sequence ID" value="NZ_WWHY01000001.1"/>
</dbReference>
<evidence type="ECO:0008006" key="3">
    <source>
        <dbReference type="Google" id="ProtNLM"/>
    </source>
</evidence>
<accession>A0A7K2IQL0</accession>
<sequence>MVSAFGSDTIYSTVADPEVDLVSTWEAWVTEMQMQYAMFKITTNPEGTPLELMINRKLRRTTAIGPWYCTNVGNWLQAFFLAVVCREQQRYRELCEIPIDLLREAGESEGTRYNPSSYHWAAALQDFVLHRPGLAENLTAAMELSTPEQAEISDPEYLNKITFPPMNTFLRLVQRDSDRYNQALAQGLALHGDYWTTGDRINDIDGIVSLPLLALACLGYDTAEQDPDFHFDVESGYLPKHLLENSWYGEFPT</sequence>
<name>A0A7K2IQL0_9ACTN</name>
<dbReference type="AlphaFoldDB" id="A0A7K2IQL0"/>
<dbReference type="Pfam" id="PF15575">
    <property type="entry name" value="Imm49"/>
    <property type="match status" value="1"/>
</dbReference>
<dbReference type="InterPro" id="IPR029074">
    <property type="entry name" value="Imm49"/>
</dbReference>
<proteinExistence type="predicted"/>
<comment type="caution">
    <text evidence="1">The sequence shown here is derived from an EMBL/GenBank/DDBJ whole genome shotgun (WGS) entry which is preliminary data.</text>
</comment>